<dbReference type="NCBIfam" id="NF006988">
    <property type="entry name" value="PRK09453.1"/>
    <property type="match status" value="1"/>
</dbReference>
<dbReference type="GO" id="GO:0016787">
    <property type="term" value="F:hydrolase activity"/>
    <property type="evidence" value="ECO:0007669"/>
    <property type="project" value="UniProtKB-UniRule"/>
</dbReference>
<dbReference type="InterPro" id="IPR029052">
    <property type="entry name" value="Metallo-depent_PP-like"/>
</dbReference>
<dbReference type="AlphaFoldDB" id="A0A017RYI1"/>
<gene>
    <name evidence="4" type="ORF">Q428_02420</name>
</gene>
<dbReference type="RefSeq" id="WP_035377806.1">
    <property type="nucleotide sequence ID" value="NZ_AZQP01000004.1"/>
</dbReference>
<dbReference type="PANTHER" id="PTHR11124">
    <property type="entry name" value="VACUOLAR SORTING PROTEIN VPS29"/>
    <property type="match status" value="1"/>
</dbReference>
<proteinExistence type="inferred from homology"/>
<comment type="similarity">
    <text evidence="1 2">Belongs to the metallophosphoesterase superfamily. YfcE family.</text>
</comment>
<evidence type="ECO:0000256" key="2">
    <source>
        <dbReference type="RuleBase" id="RU362039"/>
    </source>
</evidence>
<keyword evidence="5" id="KW-1185">Reference proteome</keyword>
<evidence type="ECO:0000259" key="3">
    <source>
        <dbReference type="Pfam" id="PF12850"/>
    </source>
</evidence>
<dbReference type="EMBL" id="AZQP01000004">
    <property type="protein sequence ID" value="EYE89459.1"/>
    <property type="molecule type" value="Genomic_DNA"/>
</dbReference>
<keyword evidence="2" id="KW-0479">Metal-binding</keyword>
<dbReference type="InterPro" id="IPR024654">
    <property type="entry name" value="Calcineurin-like_PHP_lpxH"/>
</dbReference>
<dbReference type="SUPFAM" id="SSF56300">
    <property type="entry name" value="Metallo-dependent phosphatases"/>
    <property type="match status" value="1"/>
</dbReference>
<organism evidence="4 5">
    <name type="scientific">Fervidicella metallireducens AeB</name>
    <dbReference type="NCBI Taxonomy" id="1403537"/>
    <lineage>
        <taxon>Bacteria</taxon>
        <taxon>Bacillati</taxon>
        <taxon>Bacillota</taxon>
        <taxon>Clostridia</taxon>
        <taxon>Eubacteriales</taxon>
        <taxon>Clostridiaceae</taxon>
        <taxon>Fervidicella</taxon>
    </lineage>
</organism>
<dbReference type="NCBIfam" id="TIGR00040">
    <property type="entry name" value="yfcE"/>
    <property type="match status" value="1"/>
</dbReference>
<reference evidence="4 5" key="1">
    <citation type="journal article" date="2014" name="Genome Announc.">
        <title>Draft Genome Sequence of Fervidicella metallireducens Strain AeBT, an Iron-Reducing Thermoanaerobe from the Great Artesian Basin.</title>
        <authorList>
            <person name="Patel B.K."/>
        </authorList>
    </citation>
    <scope>NUCLEOTIDE SEQUENCE [LARGE SCALE GENOMIC DNA]</scope>
    <source>
        <strain evidence="4 5">AeB</strain>
    </source>
</reference>
<feature type="domain" description="Calcineurin-like phosphoesterase" evidence="3">
    <location>
        <begin position="1"/>
        <end position="162"/>
    </location>
</feature>
<dbReference type="GO" id="GO:0046872">
    <property type="term" value="F:metal ion binding"/>
    <property type="evidence" value="ECO:0007669"/>
    <property type="project" value="UniProtKB-KW"/>
</dbReference>
<dbReference type="CDD" id="cd00841">
    <property type="entry name" value="MPP_YfcE"/>
    <property type="match status" value="1"/>
</dbReference>
<dbReference type="InterPro" id="IPR000979">
    <property type="entry name" value="Phosphodiesterase_MJ0936/Vps29"/>
</dbReference>
<protein>
    <recommendedName>
        <fullName evidence="2">Phosphoesterase</fullName>
        <ecNumber evidence="2">3.1.4.-</ecNumber>
    </recommendedName>
</protein>
<dbReference type="InterPro" id="IPR041802">
    <property type="entry name" value="MPP_YfcE"/>
</dbReference>
<accession>A0A017RYI1</accession>
<evidence type="ECO:0000313" key="4">
    <source>
        <dbReference type="EMBL" id="EYE89459.1"/>
    </source>
</evidence>
<sequence>MKIGMISDIHGYPGQFKKALKIFQGCDMILCAGDILYHGPRNPILDGYNPQELATEIGKNEIPMLIAKGNCDAEVDSMVLNLPIFSPVVIYEKENIRFLVLHGHDVDEGRLSDIARIYKVDILLTGHTHVRLCEPHGETLFVNPGSVSVPKGDGIPSVAVFENGEIKFINVETGEIIEKRYL</sequence>
<evidence type="ECO:0000313" key="5">
    <source>
        <dbReference type="Proteomes" id="UP000019681"/>
    </source>
</evidence>
<dbReference type="STRING" id="1403537.Q428_02420"/>
<evidence type="ECO:0000256" key="1">
    <source>
        <dbReference type="ARBA" id="ARBA00008950"/>
    </source>
</evidence>
<dbReference type="Gene3D" id="3.60.21.10">
    <property type="match status" value="1"/>
</dbReference>
<dbReference type="Pfam" id="PF12850">
    <property type="entry name" value="Metallophos_2"/>
    <property type="match status" value="1"/>
</dbReference>
<dbReference type="Proteomes" id="UP000019681">
    <property type="component" value="Unassembled WGS sequence"/>
</dbReference>
<dbReference type="OrthoDB" id="9800565at2"/>
<dbReference type="EC" id="3.1.4.-" evidence="2"/>
<comment type="caution">
    <text evidence="4">The sequence shown here is derived from an EMBL/GenBank/DDBJ whole genome shotgun (WGS) entry which is preliminary data.</text>
</comment>
<name>A0A017RYI1_9CLOT</name>
<comment type="cofactor">
    <cofactor evidence="2">
        <name>a divalent metal cation</name>
        <dbReference type="ChEBI" id="CHEBI:60240"/>
    </cofactor>
</comment>